<protein>
    <submittedName>
        <fullName evidence="4">DNA-protecting protein DprA</fullName>
    </submittedName>
</protein>
<comment type="similarity">
    <text evidence="1">Belongs to the DprA/Smf family.</text>
</comment>
<evidence type="ECO:0000259" key="2">
    <source>
        <dbReference type="Pfam" id="PF02481"/>
    </source>
</evidence>
<evidence type="ECO:0000313" key="5">
    <source>
        <dbReference type="Proteomes" id="UP000500938"/>
    </source>
</evidence>
<accession>A0A6M4ILY7</accession>
<evidence type="ECO:0000313" key="4">
    <source>
        <dbReference type="EMBL" id="QJR34888.1"/>
    </source>
</evidence>
<dbReference type="AlphaFoldDB" id="A0A6M4ILY7"/>
<dbReference type="NCBIfam" id="TIGR00732">
    <property type="entry name" value="dprA"/>
    <property type="match status" value="1"/>
</dbReference>
<dbReference type="InterPro" id="IPR003488">
    <property type="entry name" value="DprA"/>
</dbReference>
<keyword evidence="5" id="KW-1185">Reference proteome</keyword>
<dbReference type="SUPFAM" id="SSF102405">
    <property type="entry name" value="MCP/YpsA-like"/>
    <property type="match status" value="1"/>
</dbReference>
<dbReference type="PANTHER" id="PTHR43022">
    <property type="entry name" value="PROTEIN SMF"/>
    <property type="match status" value="1"/>
</dbReference>
<organism evidence="4 5">
    <name type="scientific">Gemmatimonas groenlandica</name>
    <dbReference type="NCBI Taxonomy" id="2732249"/>
    <lineage>
        <taxon>Bacteria</taxon>
        <taxon>Pseudomonadati</taxon>
        <taxon>Gemmatimonadota</taxon>
        <taxon>Gemmatimonadia</taxon>
        <taxon>Gemmatimonadales</taxon>
        <taxon>Gemmatimonadaceae</taxon>
        <taxon>Gemmatimonas</taxon>
    </lineage>
</organism>
<dbReference type="GO" id="GO:0009294">
    <property type="term" value="P:DNA-mediated transformation"/>
    <property type="evidence" value="ECO:0007669"/>
    <property type="project" value="InterPro"/>
</dbReference>
<name>A0A6M4ILY7_9BACT</name>
<dbReference type="PANTHER" id="PTHR43022:SF1">
    <property type="entry name" value="PROTEIN SMF"/>
    <property type="match status" value="1"/>
</dbReference>
<dbReference type="Pfam" id="PF02481">
    <property type="entry name" value="DNA_processg_A"/>
    <property type="match status" value="1"/>
</dbReference>
<dbReference type="Gene3D" id="3.40.50.450">
    <property type="match status" value="1"/>
</dbReference>
<evidence type="ECO:0000259" key="3">
    <source>
        <dbReference type="Pfam" id="PF17782"/>
    </source>
</evidence>
<dbReference type="InterPro" id="IPR057666">
    <property type="entry name" value="DrpA_SLOG"/>
</dbReference>
<gene>
    <name evidence="4" type="primary">dprA</name>
    <name evidence="4" type="ORF">HKW67_04845</name>
</gene>
<dbReference type="Proteomes" id="UP000500938">
    <property type="component" value="Chromosome"/>
</dbReference>
<dbReference type="KEGG" id="ggr:HKW67_04845"/>
<sequence>MTRSSFPDDAADARDVIALRQVAGLGDVGVARLLSRHGDVSRALASVDAARRDDARRAADRILVDLQRIGGEALVAGSDRYPARLLELSDAPPVIYAQGTLASAHPPAVAIVGTRAATAYGLRVARAIATACARAGVTIVSGLARGIDGAAHEAALAAGGRTVAVLGTGLDVHYPRSHRTLQERIARDGLLLTEQRPGDTGHGGTFPRRNRIIAALADLTVVVEAGQGSGALITADHALELNRTVACVPNAIDQVSSLGSNALLKMHAEPILNVDDVLALLRVDRSSSTHVALDGDAARCWDAVQRGARDIDQVAAAAQLRPREAAAVLSALEIDGLVHFGPSGQVHPSVGAS</sequence>
<proteinExistence type="inferred from homology"/>
<dbReference type="InterPro" id="IPR041614">
    <property type="entry name" value="DprA_WH"/>
</dbReference>
<dbReference type="Pfam" id="PF17782">
    <property type="entry name" value="WHD_DprA"/>
    <property type="match status" value="1"/>
</dbReference>
<evidence type="ECO:0000256" key="1">
    <source>
        <dbReference type="ARBA" id="ARBA00006525"/>
    </source>
</evidence>
<feature type="domain" description="DprA winged helix" evidence="3">
    <location>
        <begin position="292"/>
        <end position="339"/>
    </location>
</feature>
<dbReference type="InterPro" id="IPR036388">
    <property type="entry name" value="WH-like_DNA-bd_sf"/>
</dbReference>
<dbReference type="EMBL" id="CP053085">
    <property type="protein sequence ID" value="QJR34888.1"/>
    <property type="molecule type" value="Genomic_DNA"/>
</dbReference>
<feature type="domain" description="Smf/DprA SLOG" evidence="2">
    <location>
        <begin position="74"/>
        <end position="280"/>
    </location>
</feature>
<dbReference type="RefSeq" id="WP_171224315.1">
    <property type="nucleotide sequence ID" value="NZ_CP053085.1"/>
</dbReference>
<dbReference type="Gene3D" id="1.10.10.10">
    <property type="entry name" value="Winged helix-like DNA-binding domain superfamily/Winged helix DNA-binding domain"/>
    <property type="match status" value="1"/>
</dbReference>
<reference evidence="4 5" key="1">
    <citation type="submission" date="2020-05" db="EMBL/GenBank/DDBJ databases">
        <title>Complete genome sequence of Gemmatimonas greenlandica TET16.</title>
        <authorList>
            <person name="Zeng Y."/>
        </authorList>
    </citation>
    <scope>NUCLEOTIDE SEQUENCE [LARGE SCALE GENOMIC DNA]</scope>
    <source>
        <strain evidence="4 5">TET16</strain>
    </source>
</reference>